<dbReference type="RefSeq" id="WP_279927220.1">
    <property type="nucleotide sequence ID" value="NZ_JARWBG010000007.1"/>
</dbReference>
<gene>
    <name evidence="2" type="ORF">QCN29_09120</name>
</gene>
<keyword evidence="1" id="KW-0472">Membrane</keyword>
<dbReference type="Pfam" id="PF17197">
    <property type="entry name" value="DUF5134"/>
    <property type="match status" value="1"/>
</dbReference>
<keyword evidence="1" id="KW-0812">Transmembrane</keyword>
<dbReference type="InterPro" id="IPR033458">
    <property type="entry name" value="DUF5134"/>
</dbReference>
<proteinExistence type="predicted"/>
<name>A0ABT6HJM8_9ACTN</name>
<evidence type="ECO:0000313" key="2">
    <source>
        <dbReference type="EMBL" id="MDH2388946.1"/>
    </source>
</evidence>
<keyword evidence="3" id="KW-1185">Reference proteome</keyword>
<dbReference type="Proteomes" id="UP001223144">
    <property type="component" value="Unassembled WGS sequence"/>
</dbReference>
<keyword evidence="1" id="KW-1133">Transmembrane helix</keyword>
<protein>
    <submittedName>
        <fullName evidence="2">DUF5134 domain-containing protein</fullName>
    </submittedName>
</protein>
<evidence type="ECO:0000313" key="3">
    <source>
        <dbReference type="Proteomes" id="UP001223144"/>
    </source>
</evidence>
<feature type="transmembrane region" description="Helical" evidence="1">
    <location>
        <begin position="91"/>
        <end position="112"/>
    </location>
</feature>
<sequence length="191" mass="19357">MYGASAAGWLLMALCGATGGYCLLRMRRCAGAARKAAGSEALMGIGMAAMAAPTAVFTPPEWTWGVYALVFGAVALPALRPAVRSTHHLHHLVGSLAMVYMAAAHPLAAGTSGHGAHAVGSHPAGGAPLLTGLLLVYYTVYVLRSGARLIPAPAAAGVATPPSVAWAARPELALACRVSMGMAMLTMLLAL</sequence>
<accession>A0ABT6HJM8</accession>
<feature type="transmembrane region" description="Helical" evidence="1">
    <location>
        <begin position="36"/>
        <end position="56"/>
    </location>
</feature>
<feature type="transmembrane region" description="Helical" evidence="1">
    <location>
        <begin position="62"/>
        <end position="79"/>
    </location>
</feature>
<reference evidence="2 3" key="1">
    <citation type="submission" date="2023-04" db="EMBL/GenBank/DDBJ databases">
        <title>Streptomyces chengmaiensis sp. nov. isolated from the stem of mangrove plant in Hainan.</title>
        <authorList>
            <person name="Huang X."/>
            <person name="Zhou S."/>
            <person name="Chu X."/>
            <person name="Xie Y."/>
            <person name="Lin Y."/>
        </authorList>
    </citation>
    <scope>NUCLEOTIDE SEQUENCE [LARGE SCALE GENOMIC DNA]</scope>
    <source>
        <strain evidence="2 3">HNM0663</strain>
    </source>
</reference>
<feature type="transmembrane region" description="Helical" evidence="1">
    <location>
        <begin position="6"/>
        <end position="24"/>
    </location>
</feature>
<organism evidence="2 3">
    <name type="scientific">Streptomyces chengmaiensis</name>
    <dbReference type="NCBI Taxonomy" id="3040919"/>
    <lineage>
        <taxon>Bacteria</taxon>
        <taxon>Bacillati</taxon>
        <taxon>Actinomycetota</taxon>
        <taxon>Actinomycetes</taxon>
        <taxon>Kitasatosporales</taxon>
        <taxon>Streptomycetaceae</taxon>
        <taxon>Streptomyces</taxon>
    </lineage>
</organism>
<feature type="transmembrane region" description="Helical" evidence="1">
    <location>
        <begin position="124"/>
        <end position="143"/>
    </location>
</feature>
<evidence type="ECO:0000256" key="1">
    <source>
        <dbReference type="SAM" id="Phobius"/>
    </source>
</evidence>
<dbReference type="EMBL" id="JARWBG010000007">
    <property type="protein sequence ID" value="MDH2388946.1"/>
    <property type="molecule type" value="Genomic_DNA"/>
</dbReference>
<comment type="caution">
    <text evidence="2">The sequence shown here is derived from an EMBL/GenBank/DDBJ whole genome shotgun (WGS) entry which is preliminary data.</text>
</comment>